<evidence type="ECO:0000256" key="1">
    <source>
        <dbReference type="SAM" id="MobiDB-lite"/>
    </source>
</evidence>
<evidence type="ECO:0000313" key="3">
    <source>
        <dbReference type="Proteomes" id="UP000823775"/>
    </source>
</evidence>
<accession>A0ABS8TFF9</accession>
<proteinExistence type="predicted"/>
<name>A0ABS8TFF9_DATST</name>
<feature type="region of interest" description="Disordered" evidence="1">
    <location>
        <begin position="14"/>
        <end position="33"/>
    </location>
</feature>
<evidence type="ECO:0000313" key="2">
    <source>
        <dbReference type="EMBL" id="MCD7469725.1"/>
    </source>
</evidence>
<gene>
    <name evidence="2" type="ORF">HAX54_008898</name>
</gene>
<reference evidence="2 3" key="1">
    <citation type="journal article" date="2021" name="BMC Genomics">
        <title>Datura genome reveals duplications of psychoactive alkaloid biosynthetic genes and high mutation rate following tissue culture.</title>
        <authorList>
            <person name="Rajewski A."/>
            <person name="Carter-House D."/>
            <person name="Stajich J."/>
            <person name="Litt A."/>
        </authorList>
    </citation>
    <scope>NUCLEOTIDE SEQUENCE [LARGE SCALE GENOMIC DNA]</scope>
    <source>
        <strain evidence="2">AR-01</strain>
    </source>
</reference>
<sequence>MEIEVIGKCIKRLQKGTKGASSSPRKDGPTKRFGAQKVVKPHGLTWFNTRTWPKVEVRGRLAMCSRRRQLLKIGTYSMPRVPCMCRVGPRFVLLDDDEATVAE</sequence>
<organism evidence="2 3">
    <name type="scientific">Datura stramonium</name>
    <name type="common">Jimsonweed</name>
    <name type="synonym">Common thornapple</name>
    <dbReference type="NCBI Taxonomy" id="4076"/>
    <lineage>
        <taxon>Eukaryota</taxon>
        <taxon>Viridiplantae</taxon>
        <taxon>Streptophyta</taxon>
        <taxon>Embryophyta</taxon>
        <taxon>Tracheophyta</taxon>
        <taxon>Spermatophyta</taxon>
        <taxon>Magnoliopsida</taxon>
        <taxon>eudicotyledons</taxon>
        <taxon>Gunneridae</taxon>
        <taxon>Pentapetalae</taxon>
        <taxon>asterids</taxon>
        <taxon>lamiids</taxon>
        <taxon>Solanales</taxon>
        <taxon>Solanaceae</taxon>
        <taxon>Solanoideae</taxon>
        <taxon>Datureae</taxon>
        <taxon>Datura</taxon>
    </lineage>
</organism>
<comment type="caution">
    <text evidence="2">The sequence shown here is derived from an EMBL/GenBank/DDBJ whole genome shotgun (WGS) entry which is preliminary data.</text>
</comment>
<dbReference type="Proteomes" id="UP000823775">
    <property type="component" value="Unassembled WGS sequence"/>
</dbReference>
<protein>
    <submittedName>
        <fullName evidence="2">Uncharacterized protein</fullName>
    </submittedName>
</protein>
<keyword evidence="3" id="KW-1185">Reference proteome</keyword>
<dbReference type="EMBL" id="JACEIK010001476">
    <property type="protein sequence ID" value="MCD7469725.1"/>
    <property type="molecule type" value="Genomic_DNA"/>
</dbReference>